<dbReference type="EMBL" id="ACIS01000001">
    <property type="protein sequence ID" value="EEG10290.1"/>
    <property type="molecule type" value="Genomic_DNA"/>
</dbReference>
<name>B9YYT7_9NEIS</name>
<organism evidence="1 2">
    <name type="scientific">Pseudogulbenkiania ferrooxidans 2002</name>
    <dbReference type="NCBI Taxonomy" id="279714"/>
    <lineage>
        <taxon>Bacteria</taxon>
        <taxon>Pseudomonadati</taxon>
        <taxon>Pseudomonadota</taxon>
        <taxon>Betaproteobacteria</taxon>
        <taxon>Neisseriales</taxon>
        <taxon>Chromobacteriaceae</taxon>
        <taxon>Pseudogulbenkiania</taxon>
    </lineage>
</organism>
<proteinExistence type="predicted"/>
<accession>B9YYT7</accession>
<evidence type="ECO:0000313" key="1">
    <source>
        <dbReference type="EMBL" id="EEG10290.1"/>
    </source>
</evidence>
<dbReference type="RefSeq" id="WP_008952292.1">
    <property type="nucleotide sequence ID" value="NZ_ACIS01000001.1"/>
</dbReference>
<comment type="caution">
    <text evidence="1">The sequence shown here is derived from an EMBL/GenBank/DDBJ whole genome shotgun (WGS) entry which is preliminary data.</text>
</comment>
<keyword evidence="2" id="KW-1185">Reference proteome</keyword>
<evidence type="ECO:0000313" key="2">
    <source>
        <dbReference type="Proteomes" id="UP000003165"/>
    </source>
</evidence>
<evidence type="ECO:0008006" key="3">
    <source>
        <dbReference type="Google" id="ProtNLM"/>
    </source>
</evidence>
<sequence length="130" mass="14520">MSPRERKVWDYICECLREAGLEHITCGLTISIICRTYVRWIDAELKLSEVEEKQGGTYFVKSPNGYEQPHQAFHVARNLKGELLKWLPESCLTLPSVAAVKAKLPDLAPQDDLFDSAVGHARNHPSAASG</sequence>
<gene>
    <name evidence="1" type="ORF">FuraDRAFT_0272</name>
</gene>
<reference evidence="1 2" key="1">
    <citation type="submission" date="2009-02" db="EMBL/GenBank/DDBJ databases">
        <title>Sequencing of the draft genome and assembly of Lutiella nitroferrum 2002.</title>
        <authorList>
            <consortium name="US DOE Joint Genome Institute (JGI-PGF)"/>
            <person name="Lucas S."/>
            <person name="Copeland A."/>
            <person name="Lapidus A."/>
            <person name="Glavina del Rio T."/>
            <person name="Tice H."/>
            <person name="Bruce D."/>
            <person name="Goodwin L."/>
            <person name="Pitluck S."/>
            <person name="Larimer F."/>
            <person name="Land M.L."/>
            <person name="Hauser L."/>
            <person name="Coates J.D."/>
        </authorList>
    </citation>
    <scope>NUCLEOTIDE SEQUENCE [LARGE SCALE GENOMIC DNA]</scope>
    <source>
        <strain evidence="1 2">2002</strain>
    </source>
</reference>
<dbReference type="AlphaFoldDB" id="B9YYT7"/>
<dbReference type="Proteomes" id="UP000003165">
    <property type="component" value="Unassembled WGS sequence"/>
</dbReference>
<protein>
    <recommendedName>
        <fullName evidence="3">Phage terminase, small subunit, P27 family</fullName>
    </recommendedName>
</protein>
<dbReference type="eggNOG" id="ENOG50336AK">
    <property type="taxonomic scope" value="Bacteria"/>
</dbReference>